<name>A0ABM7CSQ5_9PSED</name>
<keyword evidence="1" id="KW-0812">Transmembrane</keyword>
<evidence type="ECO:0000256" key="1">
    <source>
        <dbReference type="SAM" id="Phobius"/>
    </source>
</evidence>
<keyword evidence="3" id="KW-1185">Reference proteome</keyword>
<sequence>MPPFSSGQASAAGGVVRPKLFWRVLLLLVCLLAAFLFVGLMGLGSYLVVLGLDELHSASQRLMAVGGGAVILLVGLWLLKVAMPRRLVPTLREPEVDGRRME</sequence>
<protein>
    <submittedName>
        <fullName evidence="2">Uncharacterized protein</fullName>
    </submittedName>
</protein>
<gene>
    <name evidence="2" type="ORF">EI693_16070</name>
</gene>
<accession>A0ABM7CSQ5</accession>
<dbReference type="Proteomes" id="UP000272622">
    <property type="component" value="Chromosome"/>
</dbReference>
<evidence type="ECO:0000313" key="2">
    <source>
        <dbReference type="EMBL" id="AZL74504.1"/>
    </source>
</evidence>
<feature type="transmembrane region" description="Helical" evidence="1">
    <location>
        <begin position="20"/>
        <end position="50"/>
    </location>
</feature>
<reference evidence="2 3" key="1">
    <citation type="submission" date="2018-12" db="EMBL/GenBank/DDBJ databases">
        <authorList>
            <person name="Li S."/>
            <person name="Yang R."/>
            <person name="Chen G."/>
            <person name="Zou L."/>
            <person name="Zhang C."/>
            <person name="Chen Y."/>
            <person name="Liu Z."/>
            <person name="Li Y."/>
            <person name="Yan Y."/>
            <person name="Huang M."/>
            <person name="Chen T."/>
        </authorList>
    </citation>
    <scope>NUCLEOTIDE SEQUENCE [LARGE SCALE GENOMIC DNA]</scope>
    <source>
        <strain evidence="2 3">2014</strain>
    </source>
</reference>
<proteinExistence type="predicted"/>
<evidence type="ECO:0000313" key="3">
    <source>
        <dbReference type="Proteomes" id="UP000272622"/>
    </source>
</evidence>
<feature type="transmembrane region" description="Helical" evidence="1">
    <location>
        <begin position="62"/>
        <end position="79"/>
    </location>
</feature>
<dbReference type="RefSeq" id="WP_125464564.1">
    <property type="nucleotide sequence ID" value="NZ_CP034337.1"/>
</dbReference>
<keyword evidence="1" id="KW-0472">Membrane</keyword>
<organism evidence="2 3">
    <name type="scientific">Pseudomonas oryziphila</name>
    <dbReference type="NCBI Taxonomy" id="2894079"/>
    <lineage>
        <taxon>Bacteria</taxon>
        <taxon>Pseudomonadati</taxon>
        <taxon>Pseudomonadota</taxon>
        <taxon>Gammaproteobacteria</taxon>
        <taxon>Pseudomonadales</taxon>
        <taxon>Pseudomonadaceae</taxon>
        <taxon>Pseudomonas</taxon>
    </lineage>
</organism>
<dbReference type="EMBL" id="CP034337">
    <property type="protein sequence ID" value="AZL74504.1"/>
    <property type="molecule type" value="Genomic_DNA"/>
</dbReference>
<keyword evidence="1" id="KW-1133">Transmembrane helix</keyword>